<dbReference type="EMBL" id="MU117983">
    <property type="protein sequence ID" value="KAF9650588.1"/>
    <property type="molecule type" value="Genomic_DNA"/>
</dbReference>
<protein>
    <submittedName>
        <fullName evidence="1">Uncharacterized protein</fullName>
    </submittedName>
</protein>
<accession>A0ACB6ZMN3</accession>
<keyword evidence="2" id="KW-1185">Reference proteome</keyword>
<comment type="caution">
    <text evidence="1">The sequence shown here is derived from an EMBL/GenBank/DDBJ whole genome shotgun (WGS) entry which is preliminary data.</text>
</comment>
<dbReference type="Proteomes" id="UP000886501">
    <property type="component" value="Unassembled WGS sequence"/>
</dbReference>
<reference evidence="1" key="1">
    <citation type="submission" date="2019-10" db="EMBL/GenBank/DDBJ databases">
        <authorList>
            <consortium name="DOE Joint Genome Institute"/>
            <person name="Kuo A."/>
            <person name="Miyauchi S."/>
            <person name="Kiss E."/>
            <person name="Drula E."/>
            <person name="Kohler A."/>
            <person name="Sanchez-Garcia M."/>
            <person name="Andreopoulos B."/>
            <person name="Barry K.W."/>
            <person name="Bonito G."/>
            <person name="Buee M."/>
            <person name="Carver A."/>
            <person name="Chen C."/>
            <person name="Cichocki N."/>
            <person name="Clum A."/>
            <person name="Culley D."/>
            <person name="Crous P.W."/>
            <person name="Fauchery L."/>
            <person name="Girlanda M."/>
            <person name="Hayes R."/>
            <person name="Keri Z."/>
            <person name="Labutti K."/>
            <person name="Lipzen A."/>
            <person name="Lombard V."/>
            <person name="Magnuson J."/>
            <person name="Maillard F."/>
            <person name="Morin E."/>
            <person name="Murat C."/>
            <person name="Nolan M."/>
            <person name="Ohm R."/>
            <person name="Pangilinan J."/>
            <person name="Pereira M."/>
            <person name="Perotto S."/>
            <person name="Peter M."/>
            <person name="Riley R."/>
            <person name="Sitrit Y."/>
            <person name="Stielow B."/>
            <person name="Szollosi G."/>
            <person name="Zifcakova L."/>
            <person name="Stursova M."/>
            <person name="Spatafora J.W."/>
            <person name="Tedersoo L."/>
            <person name="Vaario L.-M."/>
            <person name="Yamada A."/>
            <person name="Yan M."/>
            <person name="Wang P."/>
            <person name="Xu J."/>
            <person name="Bruns T."/>
            <person name="Baldrian P."/>
            <person name="Vilgalys R."/>
            <person name="Henrissat B."/>
            <person name="Grigoriev I.V."/>
            <person name="Hibbett D."/>
            <person name="Nagy L.G."/>
            <person name="Martin F.M."/>
        </authorList>
    </citation>
    <scope>NUCLEOTIDE SEQUENCE</scope>
    <source>
        <strain evidence="1">P2</strain>
    </source>
</reference>
<evidence type="ECO:0000313" key="2">
    <source>
        <dbReference type="Proteomes" id="UP000886501"/>
    </source>
</evidence>
<gene>
    <name evidence="1" type="ORF">BDM02DRAFT_3259616</name>
</gene>
<reference evidence="1" key="2">
    <citation type="journal article" date="2020" name="Nat. Commun.">
        <title>Large-scale genome sequencing of mycorrhizal fungi provides insights into the early evolution of symbiotic traits.</title>
        <authorList>
            <person name="Miyauchi S."/>
            <person name="Kiss E."/>
            <person name="Kuo A."/>
            <person name="Drula E."/>
            <person name="Kohler A."/>
            <person name="Sanchez-Garcia M."/>
            <person name="Morin E."/>
            <person name="Andreopoulos B."/>
            <person name="Barry K.W."/>
            <person name="Bonito G."/>
            <person name="Buee M."/>
            <person name="Carver A."/>
            <person name="Chen C."/>
            <person name="Cichocki N."/>
            <person name="Clum A."/>
            <person name="Culley D."/>
            <person name="Crous P.W."/>
            <person name="Fauchery L."/>
            <person name="Girlanda M."/>
            <person name="Hayes R.D."/>
            <person name="Keri Z."/>
            <person name="LaButti K."/>
            <person name="Lipzen A."/>
            <person name="Lombard V."/>
            <person name="Magnuson J."/>
            <person name="Maillard F."/>
            <person name="Murat C."/>
            <person name="Nolan M."/>
            <person name="Ohm R.A."/>
            <person name="Pangilinan J."/>
            <person name="Pereira M.F."/>
            <person name="Perotto S."/>
            <person name="Peter M."/>
            <person name="Pfister S."/>
            <person name="Riley R."/>
            <person name="Sitrit Y."/>
            <person name="Stielow J.B."/>
            <person name="Szollosi G."/>
            <person name="Zifcakova L."/>
            <person name="Stursova M."/>
            <person name="Spatafora J.W."/>
            <person name="Tedersoo L."/>
            <person name="Vaario L.M."/>
            <person name="Yamada A."/>
            <person name="Yan M."/>
            <person name="Wang P."/>
            <person name="Xu J."/>
            <person name="Bruns T."/>
            <person name="Baldrian P."/>
            <person name="Vilgalys R."/>
            <person name="Dunand C."/>
            <person name="Henrissat B."/>
            <person name="Grigoriev I.V."/>
            <person name="Hibbett D."/>
            <person name="Nagy L.G."/>
            <person name="Martin F.M."/>
        </authorList>
    </citation>
    <scope>NUCLEOTIDE SEQUENCE</scope>
    <source>
        <strain evidence="1">P2</strain>
    </source>
</reference>
<organism evidence="1 2">
    <name type="scientific">Thelephora ganbajun</name>
    <name type="common">Ganba fungus</name>
    <dbReference type="NCBI Taxonomy" id="370292"/>
    <lineage>
        <taxon>Eukaryota</taxon>
        <taxon>Fungi</taxon>
        <taxon>Dikarya</taxon>
        <taxon>Basidiomycota</taxon>
        <taxon>Agaricomycotina</taxon>
        <taxon>Agaricomycetes</taxon>
        <taxon>Thelephorales</taxon>
        <taxon>Thelephoraceae</taxon>
        <taxon>Thelephora</taxon>
    </lineage>
</organism>
<name>A0ACB6ZMN3_THEGA</name>
<sequence>MKLYPLVLALAGAGLAGVNALPLRVTIVSSTNQIGPAAKFFDNPPPPSVRSGDGLYRIQVIPPIEPHRRPCHSMSKTAMDISNRFRKLFGFEPIKTHTAVEHHPVHNHASPVPVDSITFSPAPPVHDDGEVHIMPFPPVPVEYLENASALPVHHHSHHRHHRLRDASFVKRLSHALMMLGSWEGKAVAFVLGCGIGVVLRMIYVLVVVTYRMFRGPAQPGEDDVDEEETEVLLVAAPPEYSKDEKVAL</sequence>
<evidence type="ECO:0000313" key="1">
    <source>
        <dbReference type="EMBL" id="KAF9650588.1"/>
    </source>
</evidence>
<proteinExistence type="predicted"/>